<dbReference type="Gene3D" id="1.10.3860.10">
    <property type="entry name" value="Sodium:dicarboxylate symporter"/>
    <property type="match status" value="1"/>
</dbReference>
<dbReference type="SUPFAM" id="SSF118215">
    <property type="entry name" value="Proton glutamate symport protein"/>
    <property type="match status" value="1"/>
</dbReference>
<dbReference type="PROSITE" id="PS00714">
    <property type="entry name" value="NA_DICARBOXYL_SYMP_2"/>
    <property type="match status" value="1"/>
</dbReference>
<dbReference type="GO" id="GO:0015293">
    <property type="term" value="F:symporter activity"/>
    <property type="evidence" value="ECO:0007669"/>
    <property type="project" value="UniProtKB-UniRule"/>
</dbReference>
<dbReference type="AlphaFoldDB" id="A0AA35XD48"/>
<dbReference type="PANTHER" id="PTHR11958">
    <property type="entry name" value="SODIUM/DICARBOXYLATE SYMPORTER-RELATED"/>
    <property type="match status" value="1"/>
</dbReference>
<comment type="similarity">
    <text evidence="8">Belongs to the dicarboxylate/amino acid:cation symporter (DAACS) (TC 2.A.23) family.</text>
</comment>
<evidence type="ECO:0000256" key="8">
    <source>
        <dbReference type="RuleBase" id="RU361216"/>
    </source>
</evidence>
<dbReference type="Proteomes" id="UP001174909">
    <property type="component" value="Unassembled WGS sequence"/>
</dbReference>
<dbReference type="PANTHER" id="PTHR11958:SF63">
    <property type="entry name" value="AMINO ACID TRANSPORTER"/>
    <property type="match status" value="1"/>
</dbReference>
<feature type="transmembrane region" description="Helical" evidence="8">
    <location>
        <begin position="63"/>
        <end position="84"/>
    </location>
</feature>
<evidence type="ECO:0000256" key="6">
    <source>
        <dbReference type="ARBA" id="ARBA00023136"/>
    </source>
</evidence>
<comment type="subcellular location">
    <subcellularLocation>
        <location evidence="1 8">Membrane</location>
        <topology evidence="1 8">Multi-pass membrane protein</topology>
    </subcellularLocation>
</comment>
<dbReference type="GO" id="GO:0016020">
    <property type="term" value="C:membrane"/>
    <property type="evidence" value="ECO:0007669"/>
    <property type="project" value="UniProtKB-SubCell"/>
</dbReference>
<keyword evidence="4 8" id="KW-0769">Symport</keyword>
<name>A0AA35XD48_GEOBA</name>
<sequence>MGKRGHTAIDFISALNDGVMQIVHWIMVFAPIGIFGLVAGRIGRAGGFTQFLPELLAVGKYSFTVIFGLAIHAVIALPIILFLVGKRNPLTYVKGMGAALLNAFSTASSSATLPLTMEGTEKKNGISNRTSSFVLPLGATINMDGTALYEAVAAMFIAQVYGIDLGPVEQVVIFLTATVAAIGAAGIPEAGLVTMMIVLKAVGLPIEGIGLILTIDWFLDRCRTTVNVWGDSVGAGVIETLESEVAPEQGADSP</sequence>
<keyword evidence="7" id="KW-0325">Glycoprotein</keyword>
<evidence type="ECO:0000313" key="10">
    <source>
        <dbReference type="Proteomes" id="UP001174909"/>
    </source>
</evidence>
<evidence type="ECO:0000256" key="4">
    <source>
        <dbReference type="ARBA" id="ARBA00022847"/>
    </source>
</evidence>
<evidence type="ECO:0000256" key="1">
    <source>
        <dbReference type="ARBA" id="ARBA00004141"/>
    </source>
</evidence>
<evidence type="ECO:0000313" key="9">
    <source>
        <dbReference type="EMBL" id="CAI8046467.1"/>
    </source>
</evidence>
<comment type="caution">
    <text evidence="8">Lacks conserved residue(s) required for the propagation of feature annotation.</text>
</comment>
<evidence type="ECO:0000256" key="2">
    <source>
        <dbReference type="ARBA" id="ARBA00022448"/>
    </source>
</evidence>
<keyword evidence="2 8" id="KW-0813">Transport</keyword>
<feature type="transmembrane region" description="Helical" evidence="8">
    <location>
        <begin position="22"/>
        <end position="43"/>
    </location>
</feature>
<feature type="transmembrane region" description="Helical" evidence="8">
    <location>
        <begin position="193"/>
        <end position="219"/>
    </location>
</feature>
<keyword evidence="5 8" id="KW-1133">Transmembrane helix</keyword>
<dbReference type="InterPro" id="IPR001991">
    <property type="entry name" value="Na-dicarboxylate_symporter"/>
</dbReference>
<feature type="transmembrane region" description="Helical" evidence="8">
    <location>
        <begin position="170"/>
        <end position="187"/>
    </location>
</feature>
<accession>A0AA35XD48</accession>
<dbReference type="GO" id="GO:1902475">
    <property type="term" value="P:L-alpha-amino acid transmembrane transport"/>
    <property type="evidence" value="ECO:0007669"/>
    <property type="project" value="UniProtKB-ARBA"/>
</dbReference>
<proteinExistence type="inferred from homology"/>
<comment type="caution">
    <text evidence="9">The sequence shown here is derived from an EMBL/GenBank/DDBJ whole genome shotgun (WGS) entry which is preliminary data.</text>
</comment>
<dbReference type="EMBL" id="CASHTH010003565">
    <property type="protein sequence ID" value="CAI8046467.1"/>
    <property type="molecule type" value="Genomic_DNA"/>
</dbReference>
<organism evidence="9 10">
    <name type="scientific">Geodia barretti</name>
    <name type="common">Barrett's horny sponge</name>
    <dbReference type="NCBI Taxonomy" id="519541"/>
    <lineage>
        <taxon>Eukaryota</taxon>
        <taxon>Metazoa</taxon>
        <taxon>Porifera</taxon>
        <taxon>Demospongiae</taxon>
        <taxon>Heteroscleromorpha</taxon>
        <taxon>Tetractinellida</taxon>
        <taxon>Astrophorina</taxon>
        <taxon>Geodiidae</taxon>
        <taxon>Geodia</taxon>
    </lineage>
</organism>
<dbReference type="Pfam" id="PF00375">
    <property type="entry name" value="SDF"/>
    <property type="match status" value="1"/>
</dbReference>
<keyword evidence="10" id="KW-1185">Reference proteome</keyword>
<evidence type="ECO:0000256" key="3">
    <source>
        <dbReference type="ARBA" id="ARBA00022692"/>
    </source>
</evidence>
<dbReference type="InterPro" id="IPR036458">
    <property type="entry name" value="Na:dicarbo_symporter_sf"/>
</dbReference>
<dbReference type="InterPro" id="IPR018107">
    <property type="entry name" value="Na-dicarboxylate_symporter_CS"/>
</dbReference>
<protein>
    <recommendedName>
        <fullName evidence="8">Amino acid transporter</fullName>
    </recommendedName>
</protein>
<keyword evidence="3 8" id="KW-0812">Transmembrane</keyword>
<reference evidence="9" key="1">
    <citation type="submission" date="2023-03" db="EMBL/GenBank/DDBJ databases">
        <authorList>
            <person name="Steffen K."/>
            <person name="Cardenas P."/>
        </authorList>
    </citation>
    <scope>NUCLEOTIDE SEQUENCE</scope>
</reference>
<evidence type="ECO:0000256" key="7">
    <source>
        <dbReference type="ARBA" id="ARBA00023180"/>
    </source>
</evidence>
<gene>
    <name evidence="9" type="ORF">GBAR_LOCUS25706</name>
</gene>
<keyword evidence="6 8" id="KW-0472">Membrane</keyword>
<dbReference type="PRINTS" id="PR00173">
    <property type="entry name" value="EDTRNSPORT"/>
</dbReference>
<dbReference type="InterPro" id="IPR050746">
    <property type="entry name" value="DAACS"/>
</dbReference>
<evidence type="ECO:0000256" key="5">
    <source>
        <dbReference type="ARBA" id="ARBA00022989"/>
    </source>
</evidence>